<dbReference type="Proteomes" id="UP000257109">
    <property type="component" value="Unassembled WGS sequence"/>
</dbReference>
<evidence type="ECO:0000313" key="1">
    <source>
        <dbReference type="EMBL" id="RDY11191.1"/>
    </source>
</evidence>
<feature type="non-terminal residue" evidence="1">
    <location>
        <position position="1"/>
    </location>
</feature>
<dbReference type="AlphaFoldDB" id="A0A371I816"/>
<name>A0A371I816_MUCPR</name>
<proteinExistence type="predicted"/>
<gene>
    <name evidence="1" type="ORF">CR513_04179</name>
</gene>
<keyword evidence="2" id="KW-1185">Reference proteome</keyword>
<sequence length="60" mass="6864">MTYLRLSMRNCKGMLQVPNCQLCNYSKVIEIRMKLCSQDVILPCPNKSSSFIRHGSLGEK</sequence>
<accession>A0A371I816</accession>
<organism evidence="1 2">
    <name type="scientific">Mucuna pruriens</name>
    <name type="common">Velvet bean</name>
    <name type="synonym">Dolichos pruriens</name>
    <dbReference type="NCBI Taxonomy" id="157652"/>
    <lineage>
        <taxon>Eukaryota</taxon>
        <taxon>Viridiplantae</taxon>
        <taxon>Streptophyta</taxon>
        <taxon>Embryophyta</taxon>
        <taxon>Tracheophyta</taxon>
        <taxon>Spermatophyta</taxon>
        <taxon>Magnoliopsida</taxon>
        <taxon>eudicotyledons</taxon>
        <taxon>Gunneridae</taxon>
        <taxon>Pentapetalae</taxon>
        <taxon>rosids</taxon>
        <taxon>fabids</taxon>
        <taxon>Fabales</taxon>
        <taxon>Fabaceae</taxon>
        <taxon>Papilionoideae</taxon>
        <taxon>50 kb inversion clade</taxon>
        <taxon>NPAAA clade</taxon>
        <taxon>indigoferoid/millettioid clade</taxon>
        <taxon>Phaseoleae</taxon>
        <taxon>Mucuna</taxon>
    </lineage>
</organism>
<comment type="caution">
    <text evidence="1">The sequence shown here is derived from an EMBL/GenBank/DDBJ whole genome shotgun (WGS) entry which is preliminary data.</text>
</comment>
<reference evidence="1" key="1">
    <citation type="submission" date="2018-05" db="EMBL/GenBank/DDBJ databases">
        <title>Draft genome of Mucuna pruriens seed.</title>
        <authorList>
            <person name="Nnadi N.E."/>
            <person name="Vos R."/>
            <person name="Hasami M.H."/>
            <person name="Devisetty U.K."/>
            <person name="Aguiy J.C."/>
        </authorList>
    </citation>
    <scope>NUCLEOTIDE SEQUENCE [LARGE SCALE GENOMIC DNA]</scope>
    <source>
        <strain evidence="1">JCA_2017</strain>
    </source>
</reference>
<dbReference type="EMBL" id="QJKJ01000692">
    <property type="protein sequence ID" value="RDY11191.1"/>
    <property type="molecule type" value="Genomic_DNA"/>
</dbReference>
<protein>
    <submittedName>
        <fullName evidence="1">Uncharacterized protein</fullName>
    </submittedName>
</protein>
<evidence type="ECO:0000313" key="2">
    <source>
        <dbReference type="Proteomes" id="UP000257109"/>
    </source>
</evidence>